<dbReference type="RefSeq" id="WP_146294838.1">
    <property type="nucleotide sequence ID" value="NZ_CP042326.1"/>
</dbReference>
<proteinExistence type="predicted"/>
<evidence type="ECO:0000313" key="1">
    <source>
        <dbReference type="EMBL" id="QDZ39232.1"/>
    </source>
</evidence>
<reference evidence="1" key="1">
    <citation type="submission" date="2019-08" db="EMBL/GenBank/DDBJ databases">
        <title>Carotenoids and Carotenoid Binding Proteins in the Halophilic Cyanobacterium Euhalothece sp. ZM00.</title>
        <authorList>
            <person name="Cho S.M."/>
            <person name="Song J.Y."/>
            <person name="Park Y.-I."/>
        </authorList>
    </citation>
    <scope>NUCLEOTIDE SEQUENCE [LARGE SCALE GENOMIC DNA]</scope>
    <source>
        <strain evidence="1">Z-M001</strain>
    </source>
</reference>
<dbReference type="EMBL" id="CP042326">
    <property type="protein sequence ID" value="QDZ39232.1"/>
    <property type="molecule type" value="Genomic_DNA"/>
</dbReference>
<dbReference type="KEGG" id="enn:FRE64_04375"/>
<protein>
    <submittedName>
        <fullName evidence="1">Uncharacterized protein</fullName>
    </submittedName>
</protein>
<dbReference type="OrthoDB" id="494949at2"/>
<keyword evidence="2" id="KW-1185">Reference proteome</keyword>
<dbReference type="AlphaFoldDB" id="A0A5B8NJ11"/>
<name>A0A5B8NJ11_9CHRO</name>
<accession>A0A5B8NJ11</accession>
<organism evidence="1 2">
    <name type="scientific">Euhalothece natronophila Z-M001</name>
    <dbReference type="NCBI Taxonomy" id="522448"/>
    <lineage>
        <taxon>Bacteria</taxon>
        <taxon>Bacillati</taxon>
        <taxon>Cyanobacteriota</taxon>
        <taxon>Cyanophyceae</taxon>
        <taxon>Oscillatoriophycideae</taxon>
        <taxon>Chroococcales</taxon>
        <taxon>Halothecacae</taxon>
        <taxon>Halothece cluster</taxon>
        <taxon>Euhalothece</taxon>
    </lineage>
</organism>
<sequence>MIDDEDFKTLANLEHDLHDLSHNQEAMSVIRGFAESLGKTKHRQRVLNKKGALVRTPIEYQDALNCGVISSEEDEFSLLQGDIISTEAAYLMGERLTGHQNKFAIASSTCDLVPERRQYATLLCVKPVTKNVSKYKEILGNLLKFNSTKQMYLPPLSMDSEEVLFNVVDFDGLVQIKLENLLLATRHASLSLVGWRLFGSLLSNIMVLSTEGEEKMREVFWNLTLANQ</sequence>
<dbReference type="Proteomes" id="UP000318453">
    <property type="component" value="Chromosome"/>
</dbReference>
<gene>
    <name evidence="1" type="ORF">FRE64_04375</name>
</gene>
<evidence type="ECO:0000313" key="2">
    <source>
        <dbReference type="Proteomes" id="UP000318453"/>
    </source>
</evidence>